<evidence type="ECO:0000313" key="4">
    <source>
        <dbReference type="Proteomes" id="UP000005089"/>
    </source>
</evidence>
<dbReference type="GeneID" id="77134595"/>
<dbReference type="HOGENOM" id="CLU_107918_2_0_4"/>
<keyword evidence="4" id="KW-1185">Reference proteome</keyword>
<feature type="chain" id="PRO_5030167024" description="DUF2059 domain-containing protein" evidence="1">
    <location>
        <begin position="20"/>
        <end position="165"/>
    </location>
</feature>
<dbReference type="Pfam" id="PF09832">
    <property type="entry name" value="DUF2059"/>
    <property type="match status" value="1"/>
</dbReference>
<dbReference type="InterPro" id="IPR018637">
    <property type="entry name" value="DUF2059"/>
</dbReference>
<evidence type="ECO:0000256" key="1">
    <source>
        <dbReference type="SAM" id="SignalP"/>
    </source>
</evidence>
<gene>
    <name evidence="3" type="ORF">OFBG_01415</name>
</gene>
<dbReference type="eggNOG" id="COG3184">
    <property type="taxonomic scope" value="Bacteria"/>
</dbReference>
<feature type="domain" description="DUF2059" evidence="2">
    <location>
        <begin position="90"/>
        <end position="147"/>
    </location>
</feature>
<dbReference type="OrthoDB" id="490569at2"/>
<name>C3XB11_OXAFO</name>
<dbReference type="STRING" id="847.BRW83_0690"/>
<reference evidence="3 4" key="1">
    <citation type="submission" date="2009-02" db="EMBL/GenBank/DDBJ databases">
        <title>The Genome Sequence of Oxalobacter formigenes OXCC13.</title>
        <authorList>
            <consortium name="The Broad Institute Genome Sequencing Platform"/>
            <person name="Ward D."/>
            <person name="Young S.K."/>
            <person name="Kodira C.D."/>
            <person name="Zeng Q."/>
            <person name="Koehrsen M."/>
            <person name="Alvarado L."/>
            <person name="Berlin A."/>
            <person name="Borenstein D."/>
            <person name="Chen Z."/>
            <person name="Engels R."/>
            <person name="Freedman E."/>
            <person name="Gellesch M."/>
            <person name="Goldberg J."/>
            <person name="Griggs A."/>
            <person name="Gujja S."/>
            <person name="Heiman D."/>
            <person name="Hepburn T."/>
            <person name="Howarth C."/>
            <person name="Jen D."/>
            <person name="Larson L."/>
            <person name="Lewis B."/>
            <person name="Mehta T."/>
            <person name="Park D."/>
            <person name="Pearson M."/>
            <person name="Roberts A."/>
            <person name="Saif S."/>
            <person name="Shea T."/>
            <person name="Shenoy N."/>
            <person name="Sisk P."/>
            <person name="Stolte C."/>
            <person name="Sykes S."/>
            <person name="Walk T."/>
            <person name="White J."/>
            <person name="Yandava C."/>
            <person name="Allison M.J."/>
            <person name="Lander E."/>
            <person name="Nusbaum C."/>
            <person name="Galagan J."/>
            <person name="Birren B."/>
        </authorList>
    </citation>
    <scope>NUCLEOTIDE SEQUENCE [LARGE SCALE GENOMIC DNA]</scope>
    <source>
        <strain evidence="3 4">OXCC13</strain>
    </source>
</reference>
<organism evidence="3 4">
    <name type="scientific">Oxalobacter formigenes OXCC13</name>
    <dbReference type="NCBI Taxonomy" id="556269"/>
    <lineage>
        <taxon>Bacteria</taxon>
        <taxon>Pseudomonadati</taxon>
        <taxon>Pseudomonadota</taxon>
        <taxon>Betaproteobacteria</taxon>
        <taxon>Burkholderiales</taxon>
        <taxon>Oxalobacteraceae</taxon>
        <taxon>Oxalobacter</taxon>
    </lineage>
</organism>
<protein>
    <recommendedName>
        <fullName evidence="2">DUF2059 domain-containing protein</fullName>
    </recommendedName>
</protein>
<feature type="signal peptide" evidence="1">
    <location>
        <begin position="1"/>
        <end position="19"/>
    </location>
</feature>
<dbReference type="Proteomes" id="UP000005089">
    <property type="component" value="Unassembled WGS sequence"/>
</dbReference>
<accession>C3XB11</accession>
<evidence type="ECO:0000259" key="2">
    <source>
        <dbReference type="Pfam" id="PF09832"/>
    </source>
</evidence>
<dbReference type="AlphaFoldDB" id="C3XB11"/>
<dbReference type="RefSeq" id="WP_005881497.1">
    <property type="nucleotide sequence ID" value="NZ_CP019430.1"/>
</dbReference>
<keyword evidence="1" id="KW-0732">Signal</keyword>
<proteinExistence type="predicted"/>
<dbReference type="EMBL" id="GG658170">
    <property type="protein sequence ID" value="EEO30387.1"/>
    <property type="molecule type" value="Genomic_DNA"/>
</dbReference>
<sequence>MRRLFFIFLLAMLASPVYAAPVQDASIEKLLSLTDAKKLHDSVIADSDEIVDSTLKPMLMREKTTPEQTAFVDSFLMKYKKIIRDELSWEKMMPSYIRIYRETFTEKELNDLIAFYESPTGKMFVKKTPVILEKTSSVMQQKMVSILSRMNAMLEESMKQMSAKH</sequence>
<evidence type="ECO:0000313" key="3">
    <source>
        <dbReference type="EMBL" id="EEO30387.1"/>
    </source>
</evidence>